<evidence type="ECO:0000313" key="2">
    <source>
        <dbReference type="EMBL" id="ROH85943.1"/>
    </source>
</evidence>
<evidence type="ECO:0000313" key="3">
    <source>
        <dbReference type="Proteomes" id="UP000282106"/>
    </source>
</evidence>
<dbReference type="RefSeq" id="WP_123212952.1">
    <property type="nucleotide sequence ID" value="NZ_RJVO01000010.1"/>
</dbReference>
<name>A0A3N0UZJ7_9GAMM</name>
<feature type="signal peptide" evidence="1">
    <location>
        <begin position="1"/>
        <end position="23"/>
    </location>
</feature>
<dbReference type="EMBL" id="RJVO01000010">
    <property type="protein sequence ID" value="ROH85943.1"/>
    <property type="molecule type" value="Genomic_DNA"/>
</dbReference>
<keyword evidence="1" id="KW-0732">Signal</keyword>
<proteinExistence type="predicted"/>
<comment type="caution">
    <text evidence="2">The sequence shown here is derived from an EMBL/GenBank/DDBJ whole genome shotgun (WGS) entry which is preliminary data.</text>
</comment>
<feature type="chain" id="PRO_5018225073" description="Peptidoglycan-binding protein, CsiV" evidence="1">
    <location>
        <begin position="24"/>
        <end position="190"/>
    </location>
</feature>
<dbReference type="InterPro" id="IPR021241">
    <property type="entry name" value="CsiV"/>
</dbReference>
<reference evidence="2 3" key="1">
    <citation type="submission" date="2018-10" db="EMBL/GenBank/DDBJ databases">
        <authorList>
            <person name="Chen W.-M."/>
        </authorList>
    </citation>
    <scope>NUCLEOTIDE SEQUENCE [LARGE SCALE GENOMIC DNA]</scope>
    <source>
        <strain evidence="2 3">THS-13</strain>
    </source>
</reference>
<dbReference type="Pfam" id="PF10972">
    <property type="entry name" value="CsiV"/>
    <property type="match status" value="1"/>
</dbReference>
<keyword evidence="3" id="KW-1185">Reference proteome</keyword>
<evidence type="ECO:0008006" key="4">
    <source>
        <dbReference type="Google" id="ProtNLM"/>
    </source>
</evidence>
<accession>A0A3N0UZJ7</accession>
<protein>
    <recommendedName>
        <fullName evidence="4">Peptidoglycan-binding protein, CsiV</fullName>
    </recommendedName>
</protein>
<dbReference type="AlphaFoldDB" id="A0A3N0UZJ7"/>
<organism evidence="2 3">
    <name type="scientific">Stagnimonas aquatica</name>
    <dbReference type="NCBI Taxonomy" id="2689987"/>
    <lineage>
        <taxon>Bacteria</taxon>
        <taxon>Pseudomonadati</taxon>
        <taxon>Pseudomonadota</taxon>
        <taxon>Gammaproteobacteria</taxon>
        <taxon>Nevskiales</taxon>
        <taxon>Nevskiaceae</taxon>
        <taxon>Stagnimonas</taxon>
    </lineage>
</organism>
<gene>
    <name evidence="2" type="ORF">ED208_16080</name>
</gene>
<sequence>MKPTLRTTSLALALLLAPLAAHADRYRVEALVFLNPPPTEAGHAPQQPELARAYALDDSNGLAGAGISLQADSASVLSAEWANLRAAKRYQPLLRLAWTQDNPPAANGPALRLYAPSGDGVSGLDGWLRLSAGRFPHIEADLEYVQSLDGQPQGYRLREQRKTPNANLQYLDSARLGLLVRVVKLDAPKP</sequence>
<dbReference type="Proteomes" id="UP000282106">
    <property type="component" value="Unassembled WGS sequence"/>
</dbReference>
<evidence type="ECO:0000256" key="1">
    <source>
        <dbReference type="SAM" id="SignalP"/>
    </source>
</evidence>
<dbReference type="InParanoid" id="A0A3N0UZJ7"/>